<name>A0A165ZK05_9AGAM</name>
<evidence type="ECO:0000313" key="2">
    <source>
        <dbReference type="Proteomes" id="UP000076798"/>
    </source>
</evidence>
<dbReference type="AlphaFoldDB" id="A0A165ZK05"/>
<protein>
    <submittedName>
        <fullName evidence="1">Uncharacterized protein</fullName>
    </submittedName>
</protein>
<dbReference type="EMBL" id="KV428184">
    <property type="protein sequence ID" value="KZT34377.1"/>
    <property type="molecule type" value="Genomic_DNA"/>
</dbReference>
<keyword evidence="2" id="KW-1185">Reference proteome</keyword>
<gene>
    <name evidence="1" type="ORF">SISSUDRAFT_288640</name>
</gene>
<organism evidence="1 2">
    <name type="scientific">Sistotremastrum suecicum HHB10207 ss-3</name>
    <dbReference type="NCBI Taxonomy" id="1314776"/>
    <lineage>
        <taxon>Eukaryota</taxon>
        <taxon>Fungi</taxon>
        <taxon>Dikarya</taxon>
        <taxon>Basidiomycota</taxon>
        <taxon>Agaricomycotina</taxon>
        <taxon>Agaricomycetes</taxon>
        <taxon>Sistotremastrales</taxon>
        <taxon>Sistotremastraceae</taxon>
        <taxon>Sistotremastrum</taxon>
    </lineage>
</organism>
<dbReference type="Proteomes" id="UP000076798">
    <property type="component" value="Unassembled WGS sequence"/>
</dbReference>
<sequence>MRYGQNSGDTAYPSPWKEGTVLATMLRSKSGYRRLSEAHFQIFIVSEFSSITACKTSGCSCEVERKSDAPVACGMNYESTCRRNGHSACQRGLKGLRTLVAHRNPQARELCSVNGLMDSGVAVVGCCHRARCLAQTRTIVPAEGKWHDLEAMTMNRRRTRLS</sequence>
<evidence type="ECO:0000313" key="1">
    <source>
        <dbReference type="EMBL" id="KZT34377.1"/>
    </source>
</evidence>
<proteinExistence type="predicted"/>
<reference evidence="1 2" key="1">
    <citation type="journal article" date="2016" name="Mol. Biol. Evol.">
        <title>Comparative Genomics of Early-Diverging Mushroom-Forming Fungi Provides Insights into the Origins of Lignocellulose Decay Capabilities.</title>
        <authorList>
            <person name="Nagy L.G."/>
            <person name="Riley R."/>
            <person name="Tritt A."/>
            <person name="Adam C."/>
            <person name="Daum C."/>
            <person name="Floudas D."/>
            <person name="Sun H."/>
            <person name="Yadav J.S."/>
            <person name="Pangilinan J."/>
            <person name="Larsson K.H."/>
            <person name="Matsuura K."/>
            <person name="Barry K."/>
            <person name="Labutti K."/>
            <person name="Kuo R."/>
            <person name="Ohm R.A."/>
            <person name="Bhattacharya S.S."/>
            <person name="Shirouzu T."/>
            <person name="Yoshinaga Y."/>
            <person name="Martin F.M."/>
            <person name="Grigoriev I.V."/>
            <person name="Hibbett D.S."/>
        </authorList>
    </citation>
    <scope>NUCLEOTIDE SEQUENCE [LARGE SCALE GENOMIC DNA]</scope>
    <source>
        <strain evidence="1 2">HHB10207 ss-3</strain>
    </source>
</reference>
<accession>A0A165ZK05</accession>